<evidence type="ECO:0000259" key="8">
    <source>
        <dbReference type="Pfam" id="PF02608"/>
    </source>
</evidence>
<evidence type="ECO:0000256" key="2">
    <source>
        <dbReference type="ARBA" id="ARBA00008610"/>
    </source>
</evidence>
<dbReference type="STRING" id="1519643.SAMN06295933_1925"/>
<keyword evidence="4 7" id="KW-0732">Signal</keyword>
<dbReference type="InterPro" id="IPR003760">
    <property type="entry name" value="PnrA-like"/>
</dbReference>
<keyword evidence="3" id="KW-1003">Cell membrane</keyword>
<dbReference type="Pfam" id="PF02608">
    <property type="entry name" value="Bmp"/>
    <property type="match status" value="1"/>
</dbReference>
<reference evidence="10" key="1">
    <citation type="submission" date="2017-04" db="EMBL/GenBank/DDBJ databases">
        <authorList>
            <person name="Varghese N."/>
            <person name="Submissions S."/>
        </authorList>
    </citation>
    <scope>NUCLEOTIDE SEQUENCE [LARGE SCALE GENOMIC DNA]</scope>
    <source>
        <strain evidence="10">K3S</strain>
    </source>
</reference>
<name>A0A1X7DIV5_9BACT</name>
<keyword evidence="10" id="KW-1185">Reference proteome</keyword>
<evidence type="ECO:0000256" key="4">
    <source>
        <dbReference type="ARBA" id="ARBA00022729"/>
    </source>
</evidence>
<evidence type="ECO:0000313" key="9">
    <source>
        <dbReference type="EMBL" id="SMF15745.1"/>
    </source>
</evidence>
<gene>
    <name evidence="9" type="ORF">SAMN06295933_1925</name>
</gene>
<feature type="signal peptide" evidence="7">
    <location>
        <begin position="1"/>
        <end position="26"/>
    </location>
</feature>
<dbReference type="RefSeq" id="WP_085101619.1">
    <property type="nucleotide sequence ID" value="NZ_FWZU01000003.1"/>
</dbReference>
<comment type="subcellular location">
    <subcellularLocation>
        <location evidence="1">Cell membrane</location>
        <topology evidence="1">Lipid-anchor</topology>
    </subcellularLocation>
</comment>
<organism evidence="9 10">
    <name type="scientific">Desulfovibrio gilichinskyi</name>
    <dbReference type="NCBI Taxonomy" id="1519643"/>
    <lineage>
        <taxon>Bacteria</taxon>
        <taxon>Pseudomonadati</taxon>
        <taxon>Thermodesulfobacteriota</taxon>
        <taxon>Desulfovibrionia</taxon>
        <taxon>Desulfovibrionales</taxon>
        <taxon>Desulfovibrionaceae</taxon>
        <taxon>Desulfovibrio</taxon>
    </lineage>
</organism>
<proteinExistence type="inferred from homology"/>
<feature type="domain" description="ABC transporter substrate-binding protein PnrA-like" evidence="8">
    <location>
        <begin position="35"/>
        <end position="303"/>
    </location>
</feature>
<dbReference type="CDD" id="cd06354">
    <property type="entry name" value="PBP1_PrnA-like"/>
    <property type="match status" value="1"/>
</dbReference>
<comment type="similarity">
    <text evidence="2">Belongs to the BMP lipoprotein family.</text>
</comment>
<dbReference type="PANTHER" id="PTHR34296">
    <property type="entry name" value="TRANSCRIPTIONAL ACTIVATOR PROTEIN MED"/>
    <property type="match status" value="1"/>
</dbReference>
<keyword evidence="6" id="KW-0449">Lipoprotein</keyword>
<evidence type="ECO:0000256" key="1">
    <source>
        <dbReference type="ARBA" id="ARBA00004193"/>
    </source>
</evidence>
<dbReference type="AlphaFoldDB" id="A0A1X7DIV5"/>
<evidence type="ECO:0000313" key="10">
    <source>
        <dbReference type="Proteomes" id="UP000192906"/>
    </source>
</evidence>
<dbReference type="InterPro" id="IPR050957">
    <property type="entry name" value="BMP_lipoprotein"/>
</dbReference>
<dbReference type="EMBL" id="FWZU01000003">
    <property type="protein sequence ID" value="SMF15745.1"/>
    <property type="molecule type" value="Genomic_DNA"/>
</dbReference>
<accession>A0A1X7DIV5</accession>
<dbReference type="InterPro" id="IPR028082">
    <property type="entry name" value="Peripla_BP_I"/>
</dbReference>
<keyword evidence="5" id="KW-0472">Membrane</keyword>
<dbReference type="GO" id="GO:0005886">
    <property type="term" value="C:plasma membrane"/>
    <property type="evidence" value="ECO:0007669"/>
    <property type="project" value="UniProtKB-SubCell"/>
</dbReference>
<evidence type="ECO:0000256" key="5">
    <source>
        <dbReference type="ARBA" id="ARBA00023136"/>
    </source>
</evidence>
<dbReference type="OrthoDB" id="9769871at2"/>
<evidence type="ECO:0000256" key="7">
    <source>
        <dbReference type="SAM" id="SignalP"/>
    </source>
</evidence>
<sequence>MDRAKKNCFLMIIVFVTALLCSSLSAVCFANSTVVGFITDGSNLDDDSFNSITLVGLRMLQKDYGIEKEIRCGGFTAESFLNELNSLLAKKIKIIVVNTTIHRDLIAGAIKDHPDVIFILNEIIVDGYPNASSIKFDQKEGSCLVGALCAWQSKTGKIGFIGGNESPSILDFLCGFKEGVRFAGKKCDIDIKFIRSGMSIEGFEDPQRGNELAKEMYDSGVDIIYSVAGLSGNGIIYAAQQSGKYVVGVDSDQDYIAKGTVLTSMRKRLDLVVYHEVESVLIGKFKPGVKQYGLQNGGVALSNMDYTRCLIPEIIRDRLKNLERLLKSGKITFNCSEK</sequence>
<protein>
    <submittedName>
        <fullName evidence="9">Nucleoside-binding protein</fullName>
    </submittedName>
</protein>
<dbReference type="PANTHER" id="PTHR34296:SF2">
    <property type="entry name" value="ABC TRANSPORTER GUANOSINE-BINDING PROTEIN NUPN"/>
    <property type="match status" value="1"/>
</dbReference>
<evidence type="ECO:0000256" key="3">
    <source>
        <dbReference type="ARBA" id="ARBA00022475"/>
    </source>
</evidence>
<evidence type="ECO:0000256" key="6">
    <source>
        <dbReference type="ARBA" id="ARBA00023288"/>
    </source>
</evidence>
<dbReference type="SUPFAM" id="SSF53822">
    <property type="entry name" value="Periplasmic binding protein-like I"/>
    <property type="match status" value="1"/>
</dbReference>
<dbReference type="Proteomes" id="UP000192906">
    <property type="component" value="Unassembled WGS sequence"/>
</dbReference>
<dbReference type="Gene3D" id="3.40.50.2300">
    <property type="match status" value="2"/>
</dbReference>
<feature type="chain" id="PRO_5011965102" evidence="7">
    <location>
        <begin position="27"/>
        <end position="338"/>
    </location>
</feature>